<dbReference type="AlphaFoldDB" id="A0A0C9WFP8"/>
<dbReference type="HOGENOM" id="CLU_027592_0_2_1"/>
<dbReference type="InterPro" id="IPR001499">
    <property type="entry name" value="GPCR_STE3"/>
</dbReference>
<evidence type="ECO:0000256" key="6">
    <source>
        <dbReference type="ARBA" id="ARBA00023040"/>
    </source>
</evidence>
<dbReference type="PRINTS" id="PR00899">
    <property type="entry name" value="GPCRSTE3"/>
</dbReference>
<feature type="transmembrane region" description="Helical" evidence="11">
    <location>
        <begin position="6"/>
        <end position="24"/>
    </location>
</feature>
<keyword evidence="7 11" id="KW-0472">Membrane</keyword>
<dbReference type="CDD" id="cd14966">
    <property type="entry name" value="7tmD_STE3"/>
    <property type="match status" value="1"/>
</dbReference>
<evidence type="ECO:0000313" key="13">
    <source>
        <dbReference type="Proteomes" id="UP000053820"/>
    </source>
</evidence>
<protein>
    <recommendedName>
        <fullName evidence="14">Pheromone receptor</fullName>
    </recommendedName>
</protein>
<evidence type="ECO:0000256" key="7">
    <source>
        <dbReference type="ARBA" id="ARBA00023136"/>
    </source>
</evidence>
<proteinExistence type="inferred from homology"/>
<dbReference type="OrthoDB" id="2874149at2759"/>
<evidence type="ECO:0000256" key="10">
    <source>
        <dbReference type="SAM" id="MobiDB-lite"/>
    </source>
</evidence>
<feature type="transmembrane region" description="Helical" evidence="11">
    <location>
        <begin position="114"/>
        <end position="134"/>
    </location>
</feature>
<feature type="transmembrane region" description="Helical" evidence="11">
    <location>
        <begin position="275"/>
        <end position="294"/>
    </location>
</feature>
<accession>A0A0C9WFP8</accession>
<comment type="subcellular location">
    <subcellularLocation>
        <location evidence="1">Membrane</location>
        <topology evidence="1">Multi-pass membrane protein</topology>
    </subcellularLocation>
</comment>
<feature type="transmembrane region" description="Helical" evidence="11">
    <location>
        <begin position="162"/>
        <end position="184"/>
    </location>
</feature>
<keyword evidence="6" id="KW-0297">G-protein coupled receptor</keyword>
<feature type="region of interest" description="Disordered" evidence="10">
    <location>
        <begin position="369"/>
        <end position="399"/>
    </location>
</feature>
<dbReference type="Pfam" id="PF02076">
    <property type="entry name" value="STE3"/>
    <property type="match status" value="1"/>
</dbReference>
<evidence type="ECO:0000256" key="5">
    <source>
        <dbReference type="ARBA" id="ARBA00022989"/>
    </source>
</evidence>
<name>A0A0C9WFP8_9AGAM</name>
<keyword evidence="8" id="KW-0675">Receptor</keyword>
<organism evidence="12 13">
    <name type="scientific">Hydnomerulius pinastri MD-312</name>
    <dbReference type="NCBI Taxonomy" id="994086"/>
    <lineage>
        <taxon>Eukaryota</taxon>
        <taxon>Fungi</taxon>
        <taxon>Dikarya</taxon>
        <taxon>Basidiomycota</taxon>
        <taxon>Agaricomycotina</taxon>
        <taxon>Agaricomycetes</taxon>
        <taxon>Agaricomycetidae</taxon>
        <taxon>Boletales</taxon>
        <taxon>Boletales incertae sedis</taxon>
        <taxon>Leucogyrophana</taxon>
    </lineage>
</organism>
<dbReference type="InterPro" id="IPR000481">
    <property type="entry name" value="GPCR_Pheromne_B_alpha_rcpt"/>
</dbReference>
<sequence>MLQDPYPLFPVFAFLGFILALVPLPWHLQAWNSGTCAYMIWVSLSCLVEFVNSVVWHGNVNNWAPVWCDISTKFLIGASVGIPASALCITRRLYNISRVRTVSTTRQDKRREVIIDLCIAIGIPVLVMVLHYIVQGHRFDILEDVGCYPSIYNTLPAYFCVFMWPVVLGCVSFVYSALTLRAFYKRRLQFNELMSSHTSLNTSRYLRLMLLAGIDMLCTIPVGIYSMYIANVGVPLEPYISWSNVHYGFSYVGLIPSIEWATDPSFRTSVELTRWLFPSCALLFFALFGFAGEARKNYSAAFFKVASLFGHKQSTAASSTGFYGLSKATPRGAASVGSLPVYVPRSAPLEKRRLESFELSIAGSDFDLEKSDFSIPSPSSSLPAYENEHSLPTGTPRAF</sequence>
<comment type="similarity">
    <text evidence="2">Belongs to the G-protein coupled receptor 4 family.</text>
</comment>
<dbReference type="PRINTS" id="PR00901">
    <property type="entry name" value="PHEROMONEBAR"/>
</dbReference>
<evidence type="ECO:0000256" key="2">
    <source>
        <dbReference type="ARBA" id="ARBA00011085"/>
    </source>
</evidence>
<feature type="transmembrane region" description="Helical" evidence="11">
    <location>
        <begin position="75"/>
        <end position="94"/>
    </location>
</feature>
<feature type="compositionally biased region" description="Low complexity" evidence="10">
    <location>
        <begin position="373"/>
        <end position="383"/>
    </location>
</feature>
<dbReference type="PANTHER" id="PTHR28097">
    <property type="entry name" value="PHEROMONE A FACTOR RECEPTOR"/>
    <property type="match status" value="1"/>
</dbReference>
<gene>
    <name evidence="12" type="ORF">HYDPIDRAFT_112368</name>
</gene>
<dbReference type="GO" id="GO:0004934">
    <property type="term" value="F:mating-type alpha-factor pheromone receptor activity"/>
    <property type="evidence" value="ECO:0007669"/>
    <property type="project" value="InterPro"/>
</dbReference>
<keyword evidence="4 11" id="KW-0812">Transmembrane</keyword>
<dbReference type="GO" id="GO:0005886">
    <property type="term" value="C:plasma membrane"/>
    <property type="evidence" value="ECO:0007669"/>
    <property type="project" value="TreeGrafter"/>
</dbReference>
<keyword evidence="13" id="KW-1185">Reference proteome</keyword>
<dbReference type="EMBL" id="KN839847">
    <property type="protein sequence ID" value="KIJ64367.1"/>
    <property type="molecule type" value="Genomic_DNA"/>
</dbReference>
<evidence type="ECO:0000256" key="1">
    <source>
        <dbReference type="ARBA" id="ARBA00004141"/>
    </source>
</evidence>
<evidence type="ECO:0000256" key="4">
    <source>
        <dbReference type="ARBA" id="ARBA00022692"/>
    </source>
</evidence>
<dbReference type="PANTHER" id="PTHR28097:SF1">
    <property type="entry name" value="PHEROMONE A FACTOR RECEPTOR"/>
    <property type="match status" value="1"/>
</dbReference>
<evidence type="ECO:0008006" key="14">
    <source>
        <dbReference type="Google" id="ProtNLM"/>
    </source>
</evidence>
<evidence type="ECO:0000313" key="12">
    <source>
        <dbReference type="EMBL" id="KIJ64367.1"/>
    </source>
</evidence>
<dbReference type="GO" id="GO:0000750">
    <property type="term" value="P:pheromone-dependent signal transduction involved in conjugation with cellular fusion"/>
    <property type="evidence" value="ECO:0007669"/>
    <property type="project" value="TreeGrafter"/>
</dbReference>
<feature type="transmembrane region" description="Helical" evidence="11">
    <location>
        <begin position="205"/>
        <end position="228"/>
    </location>
</feature>
<evidence type="ECO:0000256" key="8">
    <source>
        <dbReference type="ARBA" id="ARBA00023170"/>
    </source>
</evidence>
<feature type="transmembrane region" description="Helical" evidence="11">
    <location>
        <begin position="36"/>
        <end position="55"/>
    </location>
</feature>
<dbReference type="Proteomes" id="UP000053820">
    <property type="component" value="Unassembled WGS sequence"/>
</dbReference>
<evidence type="ECO:0000256" key="9">
    <source>
        <dbReference type="ARBA" id="ARBA00023224"/>
    </source>
</evidence>
<reference evidence="12 13" key="1">
    <citation type="submission" date="2014-04" db="EMBL/GenBank/DDBJ databases">
        <title>Evolutionary Origins and Diversification of the Mycorrhizal Mutualists.</title>
        <authorList>
            <consortium name="DOE Joint Genome Institute"/>
            <consortium name="Mycorrhizal Genomics Consortium"/>
            <person name="Kohler A."/>
            <person name="Kuo A."/>
            <person name="Nagy L.G."/>
            <person name="Floudas D."/>
            <person name="Copeland A."/>
            <person name="Barry K.W."/>
            <person name="Cichocki N."/>
            <person name="Veneault-Fourrey C."/>
            <person name="LaButti K."/>
            <person name="Lindquist E.A."/>
            <person name="Lipzen A."/>
            <person name="Lundell T."/>
            <person name="Morin E."/>
            <person name="Murat C."/>
            <person name="Riley R."/>
            <person name="Ohm R."/>
            <person name="Sun H."/>
            <person name="Tunlid A."/>
            <person name="Henrissat B."/>
            <person name="Grigoriev I.V."/>
            <person name="Hibbett D.S."/>
            <person name="Martin F."/>
        </authorList>
    </citation>
    <scope>NUCLEOTIDE SEQUENCE [LARGE SCALE GENOMIC DNA]</scope>
    <source>
        <strain evidence="12 13">MD-312</strain>
    </source>
</reference>
<evidence type="ECO:0000256" key="11">
    <source>
        <dbReference type="SAM" id="Phobius"/>
    </source>
</evidence>
<keyword evidence="5 11" id="KW-1133">Transmembrane helix</keyword>
<keyword evidence="9" id="KW-0807">Transducer</keyword>
<evidence type="ECO:0000256" key="3">
    <source>
        <dbReference type="ARBA" id="ARBA00022507"/>
    </source>
</evidence>
<keyword evidence="3" id="KW-0589">Pheromone response</keyword>